<name>A0A098GH13_LEGMI</name>
<dbReference type="STRING" id="451.B6N58_03770"/>
<reference evidence="12" key="1">
    <citation type="submission" date="2014-09" db="EMBL/GenBank/DDBJ databases">
        <authorList>
            <person name="Gomez-Valero L."/>
        </authorList>
    </citation>
    <scope>NUCLEOTIDE SEQUENCE [LARGE SCALE GENOMIC DNA]</scope>
    <source>
        <strain evidence="12">ATCC33218</strain>
    </source>
</reference>
<comment type="pathway">
    <text evidence="2 8">Cofactor biosynthesis; biotin biosynthesis.</text>
</comment>
<evidence type="ECO:0000256" key="5">
    <source>
        <dbReference type="ARBA" id="ARBA00022679"/>
    </source>
</evidence>
<evidence type="ECO:0000256" key="4">
    <source>
        <dbReference type="ARBA" id="ARBA00022603"/>
    </source>
</evidence>
<dbReference type="Proteomes" id="UP000032414">
    <property type="component" value="Chromosome I"/>
</dbReference>
<feature type="domain" description="Methyltransferase type 11" evidence="9">
    <location>
        <begin position="58"/>
        <end position="154"/>
    </location>
</feature>
<dbReference type="Gene3D" id="3.40.50.150">
    <property type="entry name" value="Vaccinia Virus protein VP39"/>
    <property type="match status" value="1"/>
</dbReference>
<evidence type="ECO:0000256" key="3">
    <source>
        <dbReference type="ARBA" id="ARBA00012327"/>
    </source>
</evidence>
<comment type="function">
    <text evidence="8">Converts the free carboxyl group of a malonyl-thioester to its methyl ester by transfer of a methyl group from S-adenosyl-L-methionine (SAM). It allows to synthesize pimeloyl-ACP via the fatty acid synthetic pathway.</text>
</comment>
<dbReference type="EMBL" id="LN614830">
    <property type="protein sequence ID" value="CEG61749.1"/>
    <property type="molecule type" value="Genomic_DNA"/>
</dbReference>
<dbReference type="PANTHER" id="PTHR13090:SF1">
    <property type="entry name" value="ARGININE-HYDROXYLASE NDUFAF5, MITOCHONDRIAL"/>
    <property type="match status" value="1"/>
</dbReference>
<evidence type="ECO:0000313" key="10">
    <source>
        <dbReference type="EMBL" id="CEG61749.1"/>
    </source>
</evidence>
<sequence length="296" mass="34054">MYHALIIVDLMMNRITEICNAFDKQATEYEKAAKVQNEIGERLFERLHYLKITPRYVLDLGCGTGIFTSQLKKLYPQAQVIGLDLSYAMLKQSRRKQKWRCKWPLINADMTSLPFNDGVFDLVFANQTIHWSSPLSAVIRELNRVMNLNGCLMFSTLGPDTFKELKQAWSVVDNYAHTNDFIDMHDIGDCLLAEHFLDPVVDMELLTVHYSSLKQLLQNLKAQGVRNINQARNEGLTGKNSWQTFESAYQALSTPQGKYPLTYEVVYGHAWKGSQHRIEKGTETFIPISQIRRREG</sequence>
<dbReference type="HOGENOM" id="CLU_046586_2_1_6"/>
<comment type="similarity">
    <text evidence="8">Belongs to the methyltransferase superfamily.</text>
</comment>
<evidence type="ECO:0000313" key="13">
    <source>
        <dbReference type="Proteomes" id="UP000182998"/>
    </source>
</evidence>
<evidence type="ECO:0000256" key="6">
    <source>
        <dbReference type="ARBA" id="ARBA00022691"/>
    </source>
</evidence>
<dbReference type="GO" id="GO:0010340">
    <property type="term" value="F:carboxyl-O-methyltransferase activity"/>
    <property type="evidence" value="ECO:0007669"/>
    <property type="project" value="UniProtKB-UniRule"/>
</dbReference>
<evidence type="ECO:0000259" key="9">
    <source>
        <dbReference type="Pfam" id="PF08241"/>
    </source>
</evidence>
<dbReference type="UniPathway" id="UPA00078"/>
<gene>
    <name evidence="8" type="primary">bioC</name>
    <name evidence="10" type="ORF">LMI_2485</name>
    <name evidence="11" type="ORF">SAMN02982997_01125</name>
</gene>
<comment type="catalytic activity">
    <reaction evidence="1 8">
        <text>malonyl-[ACP] + S-adenosyl-L-methionine = malonyl-[ACP] methyl ester + S-adenosyl-L-homocysteine</text>
        <dbReference type="Rhea" id="RHEA:17105"/>
        <dbReference type="Rhea" id="RHEA-COMP:9623"/>
        <dbReference type="Rhea" id="RHEA-COMP:9954"/>
        <dbReference type="ChEBI" id="CHEBI:57856"/>
        <dbReference type="ChEBI" id="CHEBI:59789"/>
        <dbReference type="ChEBI" id="CHEBI:78449"/>
        <dbReference type="ChEBI" id="CHEBI:78845"/>
        <dbReference type="EC" id="2.1.1.197"/>
    </reaction>
</comment>
<dbReference type="GO" id="GO:0008757">
    <property type="term" value="F:S-adenosylmethionine-dependent methyltransferase activity"/>
    <property type="evidence" value="ECO:0007669"/>
    <property type="project" value="InterPro"/>
</dbReference>
<dbReference type="InterPro" id="IPR013216">
    <property type="entry name" value="Methyltransf_11"/>
</dbReference>
<reference evidence="11 13" key="3">
    <citation type="submission" date="2016-10" db="EMBL/GenBank/DDBJ databases">
        <authorList>
            <person name="Varghese N."/>
            <person name="Submissions S."/>
        </authorList>
    </citation>
    <scope>NUCLEOTIDE SEQUENCE [LARGE SCALE GENOMIC DNA]</scope>
    <source>
        <strain evidence="11 13">ATCC 33218</strain>
    </source>
</reference>
<evidence type="ECO:0000256" key="1">
    <source>
        <dbReference type="ARBA" id="ARBA00000852"/>
    </source>
</evidence>
<keyword evidence="5 8" id="KW-0808">Transferase</keyword>
<dbReference type="PANTHER" id="PTHR13090">
    <property type="entry name" value="ARGININE-HYDROXYLASE NDUFAF5, MITOCHONDRIAL"/>
    <property type="match status" value="1"/>
</dbReference>
<dbReference type="PATRIC" id="fig|451.8.peg.2772"/>
<keyword evidence="4 8" id="KW-0489">Methyltransferase</keyword>
<dbReference type="HAMAP" id="MF_00835">
    <property type="entry name" value="BioC"/>
    <property type="match status" value="1"/>
</dbReference>
<dbReference type="GO" id="GO:0102130">
    <property type="term" value="F:malonyl-CoA methyltransferase activity"/>
    <property type="evidence" value="ECO:0007669"/>
    <property type="project" value="UniProtKB-EC"/>
</dbReference>
<dbReference type="Proteomes" id="UP000182998">
    <property type="component" value="Unassembled WGS sequence"/>
</dbReference>
<dbReference type="SUPFAM" id="SSF53335">
    <property type="entry name" value="S-adenosyl-L-methionine-dependent methyltransferases"/>
    <property type="match status" value="1"/>
</dbReference>
<keyword evidence="13" id="KW-1185">Reference proteome</keyword>
<dbReference type="CDD" id="cd02440">
    <property type="entry name" value="AdoMet_MTases"/>
    <property type="match status" value="1"/>
</dbReference>
<dbReference type="Pfam" id="PF08241">
    <property type="entry name" value="Methyltransf_11"/>
    <property type="match status" value="1"/>
</dbReference>
<dbReference type="KEGG" id="tmc:LMI_2485"/>
<dbReference type="AlphaFoldDB" id="A0A098GH13"/>
<dbReference type="GO" id="GO:0032259">
    <property type="term" value="P:methylation"/>
    <property type="evidence" value="ECO:0007669"/>
    <property type="project" value="UniProtKB-KW"/>
</dbReference>
<dbReference type="GO" id="GO:0009102">
    <property type="term" value="P:biotin biosynthetic process"/>
    <property type="evidence" value="ECO:0007669"/>
    <property type="project" value="UniProtKB-UniRule"/>
</dbReference>
<evidence type="ECO:0000313" key="11">
    <source>
        <dbReference type="EMBL" id="SCY22339.1"/>
    </source>
</evidence>
<evidence type="ECO:0000313" key="12">
    <source>
        <dbReference type="Proteomes" id="UP000032414"/>
    </source>
</evidence>
<organism evidence="10 12">
    <name type="scientific">Legionella micdadei</name>
    <name type="common">Tatlockia micdadei</name>
    <dbReference type="NCBI Taxonomy" id="451"/>
    <lineage>
        <taxon>Bacteria</taxon>
        <taxon>Pseudomonadati</taxon>
        <taxon>Pseudomonadota</taxon>
        <taxon>Gammaproteobacteria</taxon>
        <taxon>Legionellales</taxon>
        <taxon>Legionellaceae</taxon>
        <taxon>Legionella</taxon>
    </lineage>
</organism>
<evidence type="ECO:0000256" key="7">
    <source>
        <dbReference type="ARBA" id="ARBA00022756"/>
    </source>
</evidence>
<keyword evidence="6 8" id="KW-0949">S-adenosyl-L-methionine</keyword>
<dbReference type="InterPro" id="IPR029063">
    <property type="entry name" value="SAM-dependent_MTases_sf"/>
</dbReference>
<dbReference type="InterPro" id="IPR011814">
    <property type="entry name" value="BioC"/>
</dbReference>
<dbReference type="EC" id="2.1.1.197" evidence="3 8"/>
<reference evidence="10" key="2">
    <citation type="submission" date="2014-09" db="EMBL/GenBank/DDBJ databases">
        <authorList>
            <person name="GOMEZ-VALERO Laura"/>
        </authorList>
    </citation>
    <scope>NUCLEOTIDE SEQUENCE</scope>
    <source>
        <strain evidence="10">ATCC33218</strain>
    </source>
</reference>
<dbReference type="EMBL" id="FMVN01000005">
    <property type="protein sequence ID" value="SCY22339.1"/>
    <property type="molecule type" value="Genomic_DNA"/>
</dbReference>
<proteinExistence type="inferred from homology"/>
<dbReference type="InterPro" id="IPR050602">
    <property type="entry name" value="Malonyl-ACP_OMT"/>
</dbReference>
<dbReference type="NCBIfam" id="TIGR02072">
    <property type="entry name" value="BioC"/>
    <property type="match status" value="1"/>
</dbReference>
<protein>
    <recommendedName>
        <fullName evidence="3 8">Malonyl-[acyl-carrier protein] O-methyltransferase</fullName>
        <shortName evidence="8">Malonyl-ACP O-methyltransferase</shortName>
        <ecNumber evidence="3 8">2.1.1.197</ecNumber>
    </recommendedName>
    <alternativeName>
        <fullName evidence="8">Biotin synthesis protein BioC</fullName>
    </alternativeName>
</protein>
<keyword evidence="7 8" id="KW-0093">Biotin biosynthesis</keyword>
<accession>A0A098GH13</accession>
<evidence type="ECO:0000256" key="8">
    <source>
        <dbReference type="HAMAP-Rule" id="MF_00835"/>
    </source>
</evidence>
<evidence type="ECO:0000256" key="2">
    <source>
        <dbReference type="ARBA" id="ARBA00004746"/>
    </source>
</evidence>